<name>A0ABT0HM48_9BACT</name>
<protein>
    <submittedName>
        <fullName evidence="1">Uncharacterized protein</fullName>
    </submittedName>
</protein>
<evidence type="ECO:0000313" key="1">
    <source>
        <dbReference type="EMBL" id="MCK8493212.1"/>
    </source>
</evidence>
<comment type="caution">
    <text evidence="1">The sequence shown here is derived from an EMBL/GenBank/DDBJ whole genome shotgun (WGS) entry which is preliminary data.</text>
</comment>
<proteinExistence type="predicted"/>
<evidence type="ECO:0000313" key="2">
    <source>
        <dbReference type="Proteomes" id="UP001202180"/>
    </source>
</evidence>
<gene>
    <name evidence="1" type="ORF">M0L20_15200</name>
</gene>
<dbReference type="EMBL" id="JALPRF010000002">
    <property type="protein sequence ID" value="MCK8493212.1"/>
    <property type="molecule type" value="Genomic_DNA"/>
</dbReference>
<dbReference type="RefSeq" id="WP_248477793.1">
    <property type="nucleotide sequence ID" value="NZ_JALPRF010000002.1"/>
</dbReference>
<accession>A0ABT0HM48</accession>
<dbReference type="Proteomes" id="UP001202180">
    <property type="component" value="Unassembled WGS sequence"/>
</dbReference>
<keyword evidence="2" id="KW-1185">Reference proteome</keyword>
<reference evidence="1 2" key="1">
    <citation type="submission" date="2022-04" db="EMBL/GenBank/DDBJ databases">
        <title>Spirosoma sp. strain RP8 genome sequencing and assembly.</title>
        <authorList>
            <person name="Jung Y."/>
        </authorList>
    </citation>
    <scope>NUCLEOTIDE SEQUENCE [LARGE SCALE GENOMIC DNA]</scope>
    <source>
        <strain evidence="1 2">RP8</strain>
    </source>
</reference>
<sequence>MKSLLSTDFSDTYSLPDYAPLTDFKPNYTPIPGGRIRITRRCGEKIGSFRSPVEARLPVRNLHNPGSCTIEVAAVSEDLIVLKSVDLRPGERLSVFSPPSQTRYMLMAHYNGDGCPAAIAILECDDIPRV</sequence>
<organism evidence="1 2">
    <name type="scientific">Spirosoma liriopis</name>
    <dbReference type="NCBI Taxonomy" id="2937440"/>
    <lineage>
        <taxon>Bacteria</taxon>
        <taxon>Pseudomonadati</taxon>
        <taxon>Bacteroidota</taxon>
        <taxon>Cytophagia</taxon>
        <taxon>Cytophagales</taxon>
        <taxon>Cytophagaceae</taxon>
        <taxon>Spirosoma</taxon>
    </lineage>
</organism>